<dbReference type="Proteomes" id="UP001183648">
    <property type="component" value="Unassembled WGS sequence"/>
</dbReference>
<dbReference type="PROSITE" id="PS50893">
    <property type="entry name" value="ABC_TRANSPORTER_2"/>
    <property type="match status" value="1"/>
</dbReference>
<keyword evidence="3" id="KW-0410">Iron transport</keyword>
<dbReference type="Pfam" id="PF00005">
    <property type="entry name" value="ABC_tran"/>
    <property type="match status" value="1"/>
</dbReference>
<dbReference type="InterPro" id="IPR015853">
    <property type="entry name" value="ABC_transpr_FbpC"/>
</dbReference>
<dbReference type="InterPro" id="IPR027417">
    <property type="entry name" value="P-loop_NTPase"/>
</dbReference>
<keyword evidence="4" id="KW-0547">Nucleotide-binding</keyword>
<keyword evidence="5 10" id="KW-0067">ATP-binding</keyword>
<evidence type="ECO:0000256" key="5">
    <source>
        <dbReference type="ARBA" id="ARBA00022840"/>
    </source>
</evidence>
<dbReference type="InterPro" id="IPR017871">
    <property type="entry name" value="ABC_transporter-like_CS"/>
</dbReference>
<accession>A0ABU2BP88</accession>
<dbReference type="PANTHER" id="PTHR42781">
    <property type="entry name" value="SPERMIDINE/PUTRESCINE IMPORT ATP-BINDING PROTEIN POTA"/>
    <property type="match status" value="1"/>
</dbReference>
<keyword evidence="11" id="KW-1185">Reference proteome</keyword>
<keyword evidence="8" id="KW-0472">Membrane</keyword>
<dbReference type="RefSeq" id="WP_310296930.1">
    <property type="nucleotide sequence ID" value="NZ_BAAAPS010000006.1"/>
</dbReference>
<organism evidence="10 11">
    <name type="scientific">Nocardioides marmoribigeumensis</name>
    <dbReference type="NCBI Taxonomy" id="433649"/>
    <lineage>
        <taxon>Bacteria</taxon>
        <taxon>Bacillati</taxon>
        <taxon>Actinomycetota</taxon>
        <taxon>Actinomycetes</taxon>
        <taxon>Propionibacteriales</taxon>
        <taxon>Nocardioidaceae</taxon>
        <taxon>Nocardioides</taxon>
    </lineage>
</organism>
<name>A0ABU2BP88_9ACTN</name>
<dbReference type="SUPFAM" id="SSF50331">
    <property type="entry name" value="MOP-like"/>
    <property type="match status" value="1"/>
</dbReference>
<proteinExistence type="predicted"/>
<dbReference type="Pfam" id="PF08402">
    <property type="entry name" value="TOBE_2"/>
    <property type="match status" value="1"/>
</dbReference>
<comment type="caution">
    <text evidence="10">The sequence shown here is derived from an EMBL/GenBank/DDBJ whole genome shotgun (WGS) entry which is preliminary data.</text>
</comment>
<evidence type="ECO:0000256" key="4">
    <source>
        <dbReference type="ARBA" id="ARBA00022741"/>
    </source>
</evidence>
<keyword evidence="6" id="KW-0408">Iron</keyword>
<keyword evidence="1" id="KW-0813">Transport</keyword>
<dbReference type="InterPro" id="IPR003439">
    <property type="entry name" value="ABC_transporter-like_ATP-bd"/>
</dbReference>
<dbReference type="Gene3D" id="3.40.50.300">
    <property type="entry name" value="P-loop containing nucleotide triphosphate hydrolases"/>
    <property type="match status" value="1"/>
</dbReference>
<reference evidence="10 11" key="1">
    <citation type="submission" date="2023-07" db="EMBL/GenBank/DDBJ databases">
        <title>Sequencing the genomes of 1000 actinobacteria strains.</title>
        <authorList>
            <person name="Klenk H.-P."/>
        </authorList>
    </citation>
    <scope>NUCLEOTIDE SEQUENCE [LARGE SCALE GENOMIC DNA]</scope>
    <source>
        <strain evidence="10 11">DSM 19426</strain>
    </source>
</reference>
<evidence type="ECO:0000256" key="1">
    <source>
        <dbReference type="ARBA" id="ARBA00022448"/>
    </source>
</evidence>
<dbReference type="SMART" id="SM00382">
    <property type="entry name" value="AAA"/>
    <property type="match status" value="1"/>
</dbReference>
<dbReference type="GO" id="GO:0005524">
    <property type="term" value="F:ATP binding"/>
    <property type="evidence" value="ECO:0007669"/>
    <property type="project" value="UniProtKB-KW"/>
</dbReference>
<evidence type="ECO:0000256" key="6">
    <source>
        <dbReference type="ARBA" id="ARBA00023004"/>
    </source>
</evidence>
<dbReference type="PROSITE" id="PS00211">
    <property type="entry name" value="ABC_TRANSPORTER_1"/>
    <property type="match status" value="1"/>
</dbReference>
<evidence type="ECO:0000256" key="3">
    <source>
        <dbReference type="ARBA" id="ARBA00022496"/>
    </source>
</evidence>
<dbReference type="InterPro" id="IPR008995">
    <property type="entry name" value="Mo/tungstate-bd_C_term_dom"/>
</dbReference>
<dbReference type="InterPro" id="IPR050093">
    <property type="entry name" value="ABC_SmlMolc_Importer"/>
</dbReference>
<dbReference type="SUPFAM" id="SSF52540">
    <property type="entry name" value="P-loop containing nucleoside triphosphate hydrolases"/>
    <property type="match status" value="1"/>
</dbReference>
<evidence type="ECO:0000259" key="9">
    <source>
        <dbReference type="PROSITE" id="PS50893"/>
    </source>
</evidence>
<dbReference type="EMBL" id="JAVDYG010000001">
    <property type="protein sequence ID" value="MDR7360459.1"/>
    <property type="molecule type" value="Genomic_DNA"/>
</dbReference>
<evidence type="ECO:0000256" key="7">
    <source>
        <dbReference type="ARBA" id="ARBA00023065"/>
    </source>
</evidence>
<dbReference type="InterPro" id="IPR013611">
    <property type="entry name" value="Transp-assoc_OB_typ2"/>
</dbReference>
<dbReference type="InterPro" id="IPR003593">
    <property type="entry name" value="AAA+_ATPase"/>
</dbReference>
<sequence>MSKVEISGVTKSFGSTRVLEAVDLTVPDGSITAVLGASGCGKTTLLRLVAGFLRLDSGEIRIGDRLVAGDGVTVAPQKRGVGYVAQEGALFPHLDVRGNILFGLARKDRTEARLREMLDLAELPHRVATAYPSELSGGQQQRVAVARALAPRPGVVLLDEPFSSLDTALRESAGRAVVRVLRHAGATGLLVTHDQNEALSLADQVAVMRVGRVAQVSSPVELYRAPHDVDVALFVGGANLVSGTATGERALSMLGELPLLAPVKGEVRLVVRPEQVVLRPEAADGVTRGAVEEVSFYGHDASVRVRLDAPADGVVVSRVTGRAIPAVGDRVGVAVEGAVGAYPVDPVVDGEERAESPA</sequence>
<gene>
    <name evidence="10" type="ORF">J2S63_000012</name>
</gene>
<keyword evidence="7" id="KW-0406">Ion transport</keyword>
<evidence type="ECO:0000313" key="10">
    <source>
        <dbReference type="EMBL" id="MDR7360459.1"/>
    </source>
</evidence>
<evidence type="ECO:0000256" key="8">
    <source>
        <dbReference type="ARBA" id="ARBA00023136"/>
    </source>
</evidence>
<keyword evidence="2" id="KW-1003">Cell membrane</keyword>
<dbReference type="CDD" id="cd03259">
    <property type="entry name" value="ABC_Carb_Solutes_like"/>
    <property type="match status" value="1"/>
</dbReference>
<evidence type="ECO:0000313" key="11">
    <source>
        <dbReference type="Proteomes" id="UP001183648"/>
    </source>
</evidence>
<protein>
    <submittedName>
        <fullName evidence="10">Iron(III) transport system ATP-binding protein</fullName>
    </submittedName>
</protein>
<evidence type="ECO:0000256" key="2">
    <source>
        <dbReference type="ARBA" id="ARBA00022475"/>
    </source>
</evidence>
<feature type="domain" description="ABC transporter" evidence="9">
    <location>
        <begin position="4"/>
        <end position="235"/>
    </location>
</feature>
<dbReference type="PANTHER" id="PTHR42781:SF4">
    <property type="entry name" value="SPERMIDINE_PUTRESCINE IMPORT ATP-BINDING PROTEIN POTA"/>
    <property type="match status" value="1"/>
</dbReference>